<proteinExistence type="predicted"/>
<gene>
    <name evidence="2" type="ORF">DS745_03995</name>
</gene>
<evidence type="ECO:0000313" key="3">
    <source>
        <dbReference type="Proteomes" id="UP000290649"/>
    </source>
</evidence>
<comment type="caution">
    <text evidence="2">The sequence shown here is derived from an EMBL/GenBank/DDBJ whole genome shotgun (WGS) entry which is preliminary data.</text>
</comment>
<dbReference type="Proteomes" id="UP000290649">
    <property type="component" value="Unassembled WGS sequence"/>
</dbReference>
<evidence type="ECO:0000313" key="2">
    <source>
        <dbReference type="EMBL" id="RXJ04554.1"/>
    </source>
</evidence>
<keyword evidence="1" id="KW-0472">Membrane</keyword>
<dbReference type="EMBL" id="QOUX01000001">
    <property type="protein sequence ID" value="RXJ04554.1"/>
    <property type="molecule type" value="Genomic_DNA"/>
</dbReference>
<keyword evidence="1" id="KW-1133">Transmembrane helix</keyword>
<reference evidence="2 3" key="1">
    <citation type="journal article" date="2019" name="Int. J. Syst. Evol. Microbiol.">
        <title>Anaerobacillus alkaliphilus sp. nov., a novel alkaliphilic and moderately halophilic bacterium.</title>
        <authorList>
            <person name="Borsodi A.K."/>
            <person name="Aszalos J.M."/>
            <person name="Bihari P."/>
            <person name="Nagy I."/>
            <person name="Schumann P."/>
            <person name="Sproer C."/>
            <person name="Kovacs A.L."/>
            <person name="Boka K."/>
            <person name="Dobosy P."/>
            <person name="Ovari M."/>
            <person name="Szili-Kovacs T."/>
            <person name="Toth E."/>
        </authorList>
    </citation>
    <scope>NUCLEOTIDE SEQUENCE [LARGE SCALE GENOMIC DNA]</scope>
    <source>
        <strain evidence="2 3">B16-10</strain>
    </source>
</reference>
<accession>A0A4Q0VXY0</accession>
<sequence length="64" mass="7342">MVNRGNKFVFCVIGRNSVRKFLIVDMLIGSALYYGTFIIYHHIGLSFLSSTLGTAVIRKFIWKK</sequence>
<evidence type="ECO:0000256" key="1">
    <source>
        <dbReference type="SAM" id="Phobius"/>
    </source>
</evidence>
<dbReference type="AlphaFoldDB" id="A0A4Q0VXY0"/>
<feature type="transmembrane region" description="Helical" evidence="1">
    <location>
        <begin position="21"/>
        <end position="43"/>
    </location>
</feature>
<protein>
    <submittedName>
        <fullName evidence="2">Uncharacterized protein</fullName>
    </submittedName>
</protein>
<keyword evidence="3" id="KW-1185">Reference proteome</keyword>
<keyword evidence="1" id="KW-0812">Transmembrane</keyword>
<name>A0A4Q0VXY0_9BACI</name>
<organism evidence="2 3">
    <name type="scientific">Anaerobacillus alkaliphilus</name>
    <dbReference type="NCBI Taxonomy" id="1548597"/>
    <lineage>
        <taxon>Bacteria</taxon>
        <taxon>Bacillati</taxon>
        <taxon>Bacillota</taxon>
        <taxon>Bacilli</taxon>
        <taxon>Bacillales</taxon>
        <taxon>Bacillaceae</taxon>
        <taxon>Anaerobacillus</taxon>
    </lineage>
</organism>